<dbReference type="GO" id="GO:0005886">
    <property type="term" value="C:plasma membrane"/>
    <property type="evidence" value="ECO:0007669"/>
    <property type="project" value="UniProtKB-SubCell"/>
</dbReference>
<dbReference type="Pfam" id="PF02687">
    <property type="entry name" value="FtsX"/>
    <property type="match status" value="2"/>
</dbReference>
<dbReference type="PANTHER" id="PTHR30287:SF1">
    <property type="entry name" value="INNER MEMBRANE PROTEIN"/>
    <property type="match status" value="1"/>
</dbReference>
<evidence type="ECO:0000256" key="1">
    <source>
        <dbReference type="ARBA" id="ARBA00004651"/>
    </source>
</evidence>
<keyword evidence="3 7" id="KW-0812">Transmembrane</keyword>
<dbReference type="InterPro" id="IPR038766">
    <property type="entry name" value="Membrane_comp_ABC_pdt"/>
</dbReference>
<feature type="transmembrane region" description="Helical" evidence="7">
    <location>
        <begin position="747"/>
        <end position="772"/>
    </location>
</feature>
<keyword evidence="4 7" id="KW-1133">Transmembrane helix</keyword>
<name>A0A414NEV3_9ACTN</name>
<evidence type="ECO:0000256" key="4">
    <source>
        <dbReference type="ARBA" id="ARBA00022989"/>
    </source>
</evidence>
<dbReference type="Proteomes" id="UP000283983">
    <property type="component" value="Unassembled WGS sequence"/>
</dbReference>
<evidence type="ECO:0000256" key="7">
    <source>
        <dbReference type="SAM" id="Phobius"/>
    </source>
</evidence>
<protein>
    <submittedName>
        <fullName evidence="9">ABC transporter permease</fullName>
    </submittedName>
</protein>
<accession>A0A414NEV3</accession>
<sequence length="1191" mass="128289">MRGKKAGVRPSAFATDIERTITGNLKRFISLFVITALGATMLVGLKAACDDLRFTADDYYDAQRLFDISVKSTLGLDEADISALSEVDGVEVAEGGYTESAYTQVDGLSEKVDLKALSAAGLNEPRVIEGRLPRDVHEVAVTQKYLDASGKKIGDTVTFESAEEKHGGTAEEGSDAAGSTDATAIFERGRYTITASVFDPMDVNAGSKTMSFRSTGGPQYAFFLTPAAVVDRDTFTVAYLRVAGASELMSYSNEYKELIDGVKGRVEQIRERREAERTSDVKDDALAQIDERRSEADEALDAAAGELASAQTKIDAVRAQIASGKLELDAKRADASRQLDAAQSKLDAGLALIAREQGKLDSARSELTDALAGIAKAEAAVDVIQPLLGDRWPADLWARLQKGDAAAVDPFVSSVVPLVREARGELDQARTLVAEIKGLVSGLPTASPEDKAQIALMLERLDALTGGRYAAAIDAVRAIVSLYPEDAGQIQQAVSKLSSIEKMLGSTASSLDAMLADDGAQIRALAEGVARKGEVQAGLEQVAAGQRRLDAERSRAERGLGQLDAAREQMKSQISEAEAQLIAGEGEAASGQSELNAGKAELEANRADVNARFAQARADVDGIERAKWYIQDRGALPSYASIESDASSIESIATVFPLIFFTVAVLISLTTVTRMVEEDRGLIGVYKALGYGRGRILSKYLIYSFAACLAGGIAGDALGFIALPAVIFTIFKTMYALPPFQLHFNMFTAVLGIALFALGIVGATFLACRHVLKETPASLMRPKAPRAGKRILLERITPVWRRLSFLNKVSARNLFRYKKRFFMTVFGIAGCTALMICGLGIRDTVISLKPRQYGPAGVVRYDLLAVTTDEDFVQGERELRETGMVDTMLEARVDSVTAEFGGARESVQLVVVPDNADLSAYMKTEDGSNTTFLAPAMGGEELSLPSDGNGVLVTKNAEQVLGFSLGDELLLQDSTLSQGSVRVDGITVSFLGNFVFMTESAYAEAFGEPCVPNALLANLTGTDEQKIELADRLTAGDTFVNVNSSTKVANDFSESFKIIDVVVYIVTVMAAALAFAVVFTLSNTNISERERELATIKVLGFRRGEVHRYINKETIVLTLIGIVAGWPLGYVITRFLTYVLRMPSLFFDTIVEPQTYLFASVMSFVFTLIINRMTNRSLDRIDMVGALKSAE</sequence>
<feature type="transmembrane region" description="Helical" evidence="7">
    <location>
        <begin position="1115"/>
        <end position="1136"/>
    </location>
</feature>
<organism evidence="9 10">
    <name type="scientific">Collinsella intestinalis</name>
    <dbReference type="NCBI Taxonomy" id="147207"/>
    <lineage>
        <taxon>Bacteria</taxon>
        <taxon>Bacillati</taxon>
        <taxon>Actinomycetota</taxon>
        <taxon>Coriobacteriia</taxon>
        <taxon>Coriobacteriales</taxon>
        <taxon>Coriobacteriaceae</taxon>
        <taxon>Collinsella</taxon>
    </lineage>
</organism>
<feature type="domain" description="ABC3 transporter permease C-terminal" evidence="8">
    <location>
        <begin position="1065"/>
        <end position="1170"/>
    </location>
</feature>
<keyword evidence="5 7" id="KW-0472">Membrane</keyword>
<proteinExistence type="predicted"/>
<evidence type="ECO:0000313" key="9">
    <source>
        <dbReference type="EMBL" id="RHF37386.1"/>
    </source>
</evidence>
<dbReference type="InterPro" id="IPR003838">
    <property type="entry name" value="ABC3_permease_C"/>
</dbReference>
<reference evidence="9 10" key="1">
    <citation type="submission" date="2018-08" db="EMBL/GenBank/DDBJ databases">
        <title>A genome reference for cultivated species of the human gut microbiota.</title>
        <authorList>
            <person name="Zou Y."/>
            <person name="Xue W."/>
            <person name="Luo G."/>
        </authorList>
    </citation>
    <scope>NUCLEOTIDE SEQUENCE [LARGE SCALE GENOMIC DNA]</scope>
    <source>
        <strain evidence="9 10">AM25-33</strain>
    </source>
</reference>
<feature type="transmembrane region" description="Helical" evidence="7">
    <location>
        <begin position="821"/>
        <end position="841"/>
    </location>
</feature>
<keyword evidence="10" id="KW-1185">Reference proteome</keyword>
<dbReference type="PANTHER" id="PTHR30287">
    <property type="entry name" value="MEMBRANE COMPONENT OF PREDICTED ABC SUPERFAMILY METABOLITE UPTAKE TRANSPORTER"/>
    <property type="match status" value="1"/>
</dbReference>
<dbReference type="InParanoid" id="A0A414NEV3"/>
<keyword evidence="6" id="KW-0175">Coiled coil</keyword>
<evidence type="ECO:0000256" key="5">
    <source>
        <dbReference type="ARBA" id="ARBA00023136"/>
    </source>
</evidence>
<comment type="subcellular location">
    <subcellularLocation>
        <location evidence="1">Cell membrane</location>
        <topology evidence="1">Multi-pass membrane protein</topology>
    </subcellularLocation>
</comment>
<dbReference type="EMBL" id="QSLJ01000002">
    <property type="protein sequence ID" value="RHF37386.1"/>
    <property type="molecule type" value="Genomic_DNA"/>
</dbReference>
<feature type="domain" description="ABC3 transporter permease C-terminal" evidence="8">
    <location>
        <begin position="655"/>
        <end position="771"/>
    </location>
</feature>
<feature type="transmembrane region" description="Helical" evidence="7">
    <location>
        <begin position="28"/>
        <end position="45"/>
    </location>
</feature>
<dbReference type="AlphaFoldDB" id="A0A414NEV3"/>
<feature type="transmembrane region" description="Helical" evidence="7">
    <location>
        <begin position="652"/>
        <end position="672"/>
    </location>
</feature>
<evidence type="ECO:0000259" key="8">
    <source>
        <dbReference type="Pfam" id="PF02687"/>
    </source>
</evidence>
<comment type="caution">
    <text evidence="9">The sequence shown here is derived from an EMBL/GenBank/DDBJ whole genome shotgun (WGS) entry which is preliminary data.</text>
</comment>
<evidence type="ECO:0000256" key="3">
    <source>
        <dbReference type="ARBA" id="ARBA00022692"/>
    </source>
</evidence>
<evidence type="ECO:0000313" key="10">
    <source>
        <dbReference type="Proteomes" id="UP000283983"/>
    </source>
</evidence>
<feature type="transmembrane region" description="Helical" evidence="7">
    <location>
        <begin position="1156"/>
        <end position="1173"/>
    </location>
</feature>
<feature type="coiled-coil region" evidence="6">
    <location>
        <begin position="300"/>
        <end position="345"/>
    </location>
</feature>
<dbReference type="RefSeq" id="WP_118104581.1">
    <property type="nucleotide sequence ID" value="NZ_CABJEU010000002.1"/>
</dbReference>
<evidence type="ECO:0000256" key="6">
    <source>
        <dbReference type="SAM" id="Coils"/>
    </source>
</evidence>
<feature type="transmembrane region" description="Helical" evidence="7">
    <location>
        <begin position="1061"/>
        <end position="1081"/>
    </location>
</feature>
<feature type="transmembrane region" description="Helical" evidence="7">
    <location>
        <begin position="700"/>
        <end position="727"/>
    </location>
</feature>
<keyword evidence="2" id="KW-1003">Cell membrane</keyword>
<feature type="coiled-coil region" evidence="6">
    <location>
        <begin position="560"/>
        <end position="619"/>
    </location>
</feature>
<evidence type="ECO:0000256" key="2">
    <source>
        <dbReference type="ARBA" id="ARBA00022475"/>
    </source>
</evidence>
<gene>
    <name evidence="9" type="ORF">DW682_06390</name>
</gene>